<organism evidence="6 7">
    <name type="scientific">Passerina amoena</name>
    <name type="common">Lazuli bunting</name>
    <dbReference type="NCBI Taxonomy" id="142471"/>
    <lineage>
        <taxon>Eukaryota</taxon>
        <taxon>Metazoa</taxon>
        <taxon>Chordata</taxon>
        <taxon>Craniata</taxon>
        <taxon>Vertebrata</taxon>
        <taxon>Euteleostomi</taxon>
        <taxon>Archelosauria</taxon>
        <taxon>Archosauria</taxon>
        <taxon>Dinosauria</taxon>
        <taxon>Saurischia</taxon>
        <taxon>Theropoda</taxon>
        <taxon>Coelurosauria</taxon>
        <taxon>Aves</taxon>
        <taxon>Neognathae</taxon>
        <taxon>Neoaves</taxon>
        <taxon>Telluraves</taxon>
        <taxon>Australaves</taxon>
        <taxon>Passeriformes</taxon>
        <taxon>Cardinalidae</taxon>
        <taxon>Passerina</taxon>
    </lineage>
</organism>
<dbReference type="EMBL" id="WBNP01056258">
    <property type="protein sequence ID" value="NXP96362.1"/>
    <property type="molecule type" value="Genomic_DNA"/>
</dbReference>
<accession>A0A852DUB1</accession>
<dbReference type="GO" id="GO:0019369">
    <property type="term" value="P:arachidonate metabolic process"/>
    <property type="evidence" value="ECO:0007669"/>
    <property type="project" value="TreeGrafter"/>
</dbReference>
<evidence type="ECO:0000256" key="2">
    <source>
        <dbReference type="ARBA" id="ARBA00010617"/>
    </source>
</evidence>
<gene>
    <name evidence="6" type="primary">Cyp2d6</name>
    <name evidence="6" type="ORF">PASAMO_R04242</name>
</gene>
<evidence type="ECO:0000313" key="6">
    <source>
        <dbReference type="EMBL" id="NXP96362.1"/>
    </source>
</evidence>
<dbReference type="GO" id="GO:0006805">
    <property type="term" value="P:xenobiotic metabolic process"/>
    <property type="evidence" value="ECO:0007669"/>
    <property type="project" value="TreeGrafter"/>
</dbReference>
<evidence type="ECO:0000256" key="1">
    <source>
        <dbReference type="ARBA" id="ARBA00001971"/>
    </source>
</evidence>
<dbReference type="PRINTS" id="PR00463">
    <property type="entry name" value="EP450I"/>
</dbReference>
<reference evidence="6" key="1">
    <citation type="submission" date="2019-09" db="EMBL/GenBank/DDBJ databases">
        <title>Bird 10,000 Genomes (B10K) Project - Family phase.</title>
        <authorList>
            <person name="Zhang G."/>
        </authorList>
    </citation>
    <scope>NUCLEOTIDE SEQUENCE</scope>
    <source>
        <strain evidence="6">OUT-0017</strain>
        <tissue evidence="6">Muscle</tissue>
    </source>
</reference>
<comment type="caution">
    <text evidence="6">The sequence shown here is derived from an EMBL/GenBank/DDBJ whole genome shotgun (WGS) entry which is preliminary data.</text>
</comment>
<dbReference type="GO" id="GO:0005737">
    <property type="term" value="C:cytoplasm"/>
    <property type="evidence" value="ECO:0007669"/>
    <property type="project" value="TreeGrafter"/>
</dbReference>
<dbReference type="GO" id="GO:0016712">
    <property type="term" value="F:oxidoreductase activity, acting on paired donors, with incorporation or reduction of molecular oxygen, reduced flavin or flavoprotein as one donor, and incorporation of one atom of oxygen"/>
    <property type="evidence" value="ECO:0007669"/>
    <property type="project" value="TreeGrafter"/>
</dbReference>
<dbReference type="InterPro" id="IPR001128">
    <property type="entry name" value="Cyt_P450"/>
</dbReference>
<evidence type="ECO:0000256" key="4">
    <source>
        <dbReference type="ARBA" id="ARBA00023004"/>
    </source>
</evidence>
<evidence type="ECO:0000313" key="7">
    <source>
        <dbReference type="Proteomes" id="UP000625584"/>
    </source>
</evidence>
<dbReference type="InterPro" id="IPR036396">
    <property type="entry name" value="Cyt_P450_sf"/>
</dbReference>
<dbReference type="InterPro" id="IPR002401">
    <property type="entry name" value="Cyt_P450_E_grp-I"/>
</dbReference>
<name>A0A852DUB1_PASAF</name>
<protein>
    <submittedName>
        <fullName evidence="6">CP2D6 protein</fullName>
    </submittedName>
</protein>
<keyword evidence="3 5" id="KW-0479">Metal-binding</keyword>
<feature type="non-terminal residue" evidence="6">
    <location>
        <position position="1"/>
    </location>
</feature>
<keyword evidence="7" id="KW-1185">Reference proteome</keyword>
<dbReference type="SUPFAM" id="SSF48264">
    <property type="entry name" value="Cytochrome P450"/>
    <property type="match status" value="1"/>
</dbReference>
<dbReference type="PANTHER" id="PTHR24300:SF1">
    <property type="entry name" value="CYTOCHROME P450 2D6-RELATED"/>
    <property type="match status" value="1"/>
</dbReference>
<comment type="similarity">
    <text evidence="2">Belongs to the cytochrome P450 family.</text>
</comment>
<evidence type="ECO:0000256" key="5">
    <source>
        <dbReference type="PIRSR" id="PIRSR602401-1"/>
    </source>
</evidence>
<dbReference type="Proteomes" id="UP000625584">
    <property type="component" value="Unassembled WGS sequence"/>
</dbReference>
<dbReference type="Gene3D" id="1.10.630.10">
    <property type="entry name" value="Cytochrome P450"/>
    <property type="match status" value="1"/>
</dbReference>
<evidence type="ECO:0000256" key="3">
    <source>
        <dbReference type="ARBA" id="ARBA00022723"/>
    </source>
</evidence>
<keyword evidence="5" id="KW-0349">Heme</keyword>
<sequence>QGTTIITNLSSVLKDETVWEKPNEFYPEHFLDAKGQFVKPEAFLPFSAGKCRRACPGEQLARMELFLFFTTLLQKF</sequence>
<dbReference type="AlphaFoldDB" id="A0A852DUB1"/>
<dbReference type="GO" id="GO:0005506">
    <property type="term" value="F:iron ion binding"/>
    <property type="evidence" value="ECO:0007669"/>
    <property type="project" value="InterPro"/>
</dbReference>
<dbReference type="PANTHER" id="PTHR24300">
    <property type="entry name" value="CYTOCHROME P450 508A4-RELATED"/>
    <property type="match status" value="1"/>
</dbReference>
<keyword evidence="4 5" id="KW-0408">Iron</keyword>
<comment type="cofactor">
    <cofactor evidence="1 5">
        <name>heme</name>
        <dbReference type="ChEBI" id="CHEBI:30413"/>
    </cofactor>
</comment>
<dbReference type="GO" id="GO:0020037">
    <property type="term" value="F:heme binding"/>
    <property type="evidence" value="ECO:0007669"/>
    <property type="project" value="InterPro"/>
</dbReference>
<dbReference type="InterPro" id="IPR050182">
    <property type="entry name" value="Cytochrome_P450_fam2"/>
</dbReference>
<feature type="binding site" description="axial binding residue" evidence="5">
    <location>
        <position position="55"/>
    </location>
    <ligand>
        <name>heme</name>
        <dbReference type="ChEBI" id="CHEBI:30413"/>
    </ligand>
    <ligandPart>
        <name>Fe</name>
        <dbReference type="ChEBI" id="CHEBI:18248"/>
    </ligandPart>
</feature>
<proteinExistence type="inferred from homology"/>
<feature type="non-terminal residue" evidence="6">
    <location>
        <position position="76"/>
    </location>
</feature>
<dbReference type="Pfam" id="PF00067">
    <property type="entry name" value="p450"/>
    <property type="match status" value="1"/>
</dbReference>